<dbReference type="Proteomes" id="UP000054925">
    <property type="component" value="Unassembled WGS sequence"/>
</dbReference>
<dbReference type="OrthoDB" id="9153837at2"/>
<protein>
    <recommendedName>
        <fullName evidence="4">Fimbrial protein</fullName>
    </recommendedName>
</protein>
<keyword evidence="1" id="KW-0732">Signal</keyword>
<feature type="signal peptide" evidence="1">
    <location>
        <begin position="1"/>
        <end position="31"/>
    </location>
</feature>
<accession>A0A158JXQ8</accession>
<reference evidence="2" key="1">
    <citation type="submission" date="2016-01" db="EMBL/GenBank/DDBJ databases">
        <authorList>
            <person name="Peeters C."/>
        </authorList>
    </citation>
    <scope>NUCLEOTIDE SEQUENCE [LARGE SCALE GENOMIC DNA]</scope>
    <source>
        <strain evidence="2">LMG 22937</strain>
    </source>
</reference>
<evidence type="ECO:0008006" key="4">
    <source>
        <dbReference type="Google" id="ProtNLM"/>
    </source>
</evidence>
<feature type="chain" id="PRO_5011116902" description="Fimbrial protein" evidence="1">
    <location>
        <begin position="32"/>
        <end position="419"/>
    </location>
</feature>
<dbReference type="EMBL" id="FCOL02000029">
    <property type="protein sequence ID" value="SAL73515.1"/>
    <property type="molecule type" value="Genomic_DNA"/>
</dbReference>
<name>A0A158JXQ8_9BURK</name>
<dbReference type="AlphaFoldDB" id="A0A158JXQ8"/>
<sequence>MRVRFTGCARMMCQAAFLLLLALGFTTATQAAVMNITAEYKGSITNPKTDFVNTTPPAGYCANSTLCGAGVFGVAFPAGGTKILTATAAREPRKSFMVSFDSRPRDVTVTNERGQSFIVKFRAVGMSFLVSRVSNEAVGIREQFVQSPLYPFGSCNGNGYGGYNSNVYSTHWTSQTTTGMAVCYEPNKPELAPLTVSYSQLALQYSLTLDAPYTWPPGVYTGTGHYSFGANKDIDFGDDYTDTAGTGTGIDINFTLDVTHELFVRFPGATQGPVVADLNPENSWSNWPDRMPPYLKKELIFDFGTSGPLKLSVHCSGHYDATTQSCGVRDQNDPAGPVLPFDVFMTNARLRDSAGQALIMKKLPVTDSGALPELVSVTAGNVGLTPARLNFRTKAGVTDRMQRGHTYTGNLTVVFDANL</sequence>
<proteinExistence type="predicted"/>
<evidence type="ECO:0000313" key="2">
    <source>
        <dbReference type="EMBL" id="SAL73515.1"/>
    </source>
</evidence>
<keyword evidence="3" id="KW-1185">Reference proteome</keyword>
<gene>
    <name evidence="2" type="ORF">AWB67_04455</name>
</gene>
<comment type="caution">
    <text evidence="2">The sequence shown here is derived from an EMBL/GenBank/DDBJ whole genome shotgun (WGS) entry which is preliminary data.</text>
</comment>
<evidence type="ECO:0000256" key="1">
    <source>
        <dbReference type="SAM" id="SignalP"/>
    </source>
</evidence>
<organism evidence="2 3">
    <name type="scientific">Caballeronia terrestris</name>
    <dbReference type="NCBI Taxonomy" id="1226301"/>
    <lineage>
        <taxon>Bacteria</taxon>
        <taxon>Pseudomonadati</taxon>
        <taxon>Pseudomonadota</taxon>
        <taxon>Betaproteobacteria</taxon>
        <taxon>Burkholderiales</taxon>
        <taxon>Burkholderiaceae</taxon>
        <taxon>Caballeronia</taxon>
    </lineage>
</organism>
<evidence type="ECO:0000313" key="3">
    <source>
        <dbReference type="Proteomes" id="UP000054925"/>
    </source>
</evidence>
<dbReference type="RefSeq" id="WP_087658354.1">
    <property type="nucleotide sequence ID" value="NZ_FCOL02000029.1"/>
</dbReference>